<organism evidence="2 3">
    <name type="scientific">Clostridium porci</name>
    <dbReference type="NCBI Taxonomy" id="2605778"/>
    <lineage>
        <taxon>Bacteria</taxon>
        <taxon>Bacillati</taxon>
        <taxon>Bacillota</taxon>
        <taxon>Clostridia</taxon>
        <taxon>Eubacteriales</taxon>
        <taxon>Clostridiaceae</taxon>
        <taxon>Clostridium</taxon>
    </lineage>
</organism>
<dbReference type="GO" id="GO:0008705">
    <property type="term" value="F:methionine synthase activity"/>
    <property type="evidence" value="ECO:0007669"/>
    <property type="project" value="InterPro"/>
</dbReference>
<dbReference type="InterPro" id="IPR004223">
    <property type="entry name" value="VitB12-dep_Met_synth_activ_dom"/>
</dbReference>
<dbReference type="Pfam" id="PF02965">
    <property type="entry name" value="Met_synt_B12"/>
    <property type="match status" value="1"/>
</dbReference>
<dbReference type="RefSeq" id="WP_154473010.1">
    <property type="nucleotide sequence ID" value="NZ_DBEWUL010000137.1"/>
</dbReference>
<dbReference type="SUPFAM" id="SSF56507">
    <property type="entry name" value="Methionine synthase activation domain-like"/>
    <property type="match status" value="1"/>
</dbReference>
<keyword evidence="3" id="KW-1185">Reference proteome</keyword>
<evidence type="ECO:0000259" key="1">
    <source>
        <dbReference type="Pfam" id="PF02965"/>
    </source>
</evidence>
<dbReference type="Proteomes" id="UP000429958">
    <property type="component" value="Unassembled WGS sequence"/>
</dbReference>
<proteinExistence type="predicted"/>
<dbReference type="InterPro" id="IPR017342">
    <property type="entry name" value="S-AdoMet-dep_Met_synth_prd"/>
</dbReference>
<comment type="caution">
    <text evidence="2">The sequence shown here is derived from an EMBL/GenBank/DDBJ whole genome shotgun (WGS) entry which is preliminary data.</text>
</comment>
<reference evidence="2 3" key="1">
    <citation type="submission" date="2019-08" db="EMBL/GenBank/DDBJ databases">
        <title>In-depth cultivation of the pig gut microbiome towards novel bacterial diversity and tailored functional studies.</title>
        <authorList>
            <person name="Wylensek D."/>
            <person name="Hitch T.C.A."/>
            <person name="Clavel T."/>
        </authorList>
    </citation>
    <scope>NUCLEOTIDE SEQUENCE [LARGE SCALE GENOMIC DNA]</scope>
    <source>
        <strain evidence="2 3">WCA-389-WT-23D1</strain>
    </source>
</reference>
<dbReference type="PIRSF" id="PIRSF037984">
    <property type="entry name" value="Met_synth_TM0269_prd"/>
    <property type="match status" value="1"/>
</dbReference>
<dbReference type="InterPro" id="IPR037010">
    <property type="entry name" value="VitB12-dep_Met_synth_activ_sf"/>
</dbReference>
<evidence type="ECO:0000313" key="2">
    <source>
        <dbReference type="EMBL" id="MSS37562.1"/>
    </source>
</evidence>
<accession>A0A7X2NMD4</accession>
<dbReference type="EMBL" id="VUMD01000012">
    <property type="protein sequence ID" value="MSS37562.1"/>
    <property type="molecule type" value="Genomic_DNA"/>
</dbReference>
<dbReference type="AlphaFoldDB" id="A0A7X2NMD4"/>
<gene>
    <name evidence="2" type="ORF">FYJ39_13485</name>
</gene>
<sequence length="222" mass="24691">MEADSINRREVLRYLGYRGHEADETVMGLVEQCIEELFCGAAPKHLVQEFPLVLGERDVIDGCCFQTHSKNLARNLKDCESILVFAATLGTGADQLIQKYNRLQMSKAVVMQAAAAAMIEEYCDETCRNLRQRYEAEGRYLRPRFSPGYGDFPLECQTALLGALEAGKRIGIKLTDSLLMMPSKSVTAVMGISGKAYRCDVKGCEACGKKDCAYRRQSGDHK</sequence>
<evidence type="ECO:0000313" key="3">
    <source>
        <dbReference type="Proteomes" id="UP000429958"/>
    </source>
</evidence>
<protein>
    <submittedName>
        <fullName evidence="2">Vitamin B12 dependent methionine synthase activation subunit</fullName>
    </submittedName>
</protein>
<feature type="domain" description="AdoMet activation" evidence="1">
    <location>
        <begin position="81"/>
        <end position="204"/>
    </location>
</feature>
<dbReference type="Gene3D" id="3.40.109.40">
    <property type="match status" value="1"/>
</dbReference>
<name>A0A7X2NMD4_9CLOT</name>